<keyword evidence="2" id="KW-1133">Transmembrane helix</keyword>
<evidence type="ECO:0000313" key="3">
    <source>
        <dbReference type="EMBL" id="TFH79010.1"/>
    </source>
</evidence>
<keyword evidence="2" id="KW-0812">Transmembrane</keyword>
<dbReference type="AlphaFoldDB" id="A0A4Y8VE58"/>
<name>A0A4Y8VE58_9PSED</name>
<feature type="transmembrane region" description="Helical" evidence="2">
    <location>
        <begin position="260"/>
        <end position="279"/>
    </location>
</feature>
<organism evidence="3 4">
    <name type="scientific">Pseudomonas kribbensis</name>
    <dbReference type="NCBI Taxonomy" id="1628086"/>
    <lineage>
        <taxon>Bacteria</taxon>
        <taxon>Pseudomonadati</taxon>
        <taxon>Pseudomonadota</taxon>
        <taxon>Gammaproteobacteria</taxon>
        <taxon>Pseudomonadales</taxon>
        <taxon>Pseudomonadaceae</taxon>
        <taxon>Pseudomonas</taxon>
    </lineage>
</organism>
<comment type="caution">
    <text evidence="3">The sequence shown here is derived from an EMBL/GenBank/DDBJ whole genome shotgun (WGS) entry which is preliminary data.</text>
</comment>
<evidence type="ECO:0000256" key="2">
    <source>
        <dbReference type="SAM" id="Phobius"/>
    </source>
</evidence>
<reference evidence="3 4" key="1">
    <citation type="submission" date="2019-03" db="EMBL/GenBank/DDBJ databases">
        <title>Draft genome sequence of humic substances-degrading Pseudomonas kribbensis CHA-19 from forest soil.</title>
        <authorList>
            <person name="Kim D."/>
        </authorList>
    </citation>
    <scope>NUCLEOTIDE SEQUENCE [LARGE SCALE GENOMIC DNA]</scope>
    <source>
        <strain evidence="3 4">CHA-19</strain>
    </source>
</reference>
<proteinExistence type="predicted"/>
<dbReference type="EMBL" id="SPDQ01000019">
    <property type="protein sequence ID" value="TFH79010.1"/>
    <property type="molecule type" value="Genomic_DNA"/>
</dbReference>
<dbReference type="OrthoDB" id="8910137at2"/>
<gene>
    <name evidence="3" type="ORF">E4J90_18675</name>
</gene>
<keyword evidence="1" id="KW-0175">Coiled coil</keyword>
<feature type="coiled-coil region" evidence="1">
    <location>
        <begin position="174"/>
        <end position="201"/>
    </location>
</feature>
<dbReference type="RefSeq" id="WP_134827519.1">
    <property type="nucleotide sequence ID" value="NZ_SPDQ01000019.1"/>
</dbReference>
<evidence type="ECO:0000313" key="4">
    <source>
        <dbReference type="Proteomes" id="UP000297555"/>
    </source>
</evidence>
<evidence type="ECO:0000256" key="1">
    <source>
        <dbReference type="SAM" id="Coils"/>
    </source>
</evidence>
<accession>A0A4Y8VE58</accession>
<sequence length="358" mass="40740">MEDVADFFAAQKFQIAIANLARRLSDDTLSFETNKQFIPFILSALAFFKTNPHDFDVTCQFNIKLIGDRFYSDISDSRIDEVGIENIFTSCYRFLSELAFYKDGNFPGNVAYEVHRTLEKIQYEASEIPARVKNQLVYADNFMPVALAKSYLNKADFGLIKSFDEKHSGLGKVVEELNTKLEASKKEVGALHDALKNYENAFNFVGLHKGFNDIARSKRRSSYLSICIMAVLACLMILPFLWKIWHVVNNESSSAFNTELFMAFLGYDLLLLYFFRVVFQGYKSVKGQLVQLDLRKAVCQFIQSYADYAVKIKGSNPALLEKFESLVFSGIVANEENIPSTFDGVEQLAKLFEKIRAP</sequence>
<feature type="transmembrane region" description="Helical" evidence="2">
    <location>
        <begin position="223"/>
        <end position="245"/>
    </location>
</feature>
<dbReference type="Proteomes" id="UP000297555">
    <property type="component" value="Unassembled WGS sequence"/>
</dbReference>
<keyword evidence="2" id="KW-0472">Membrane</keyword>
<protein>
    <submittedName>
        <fullName evidence="3">Uncharacterized protein</fullName>
    </submittedName>
</protein>